<dbReference type="GO" id="GO:0045892">
    <property type="term" value="P:negative regulation of DNA-templated transcription"/>
    <property type="evidence" value="ECO:0007669"/>
    <property type="project" value="TreeGrafter"/>
</dbReference>
<dbReference type="GO" id="GO:0046872">
    <property type="term" value="F:metal ion binding"/>
    <property type="evidence" value="ECO:0007669"/>
    <property type="project" value="UniProtKB-KW"/>
</dbReference>
<dbReference type="InterPro" id="IPR034768">
    <property type="entry name" value="4FE4S_WBL"/>
</dbReference>
<sequence>MTGEAVTFNFIPVEDWVSKARCRGMDPNIFMPEPGDNTAEIKEICNGKMVKRFNRDKQRNELVGEPPCPVRGQCLQYAMEIPGKVVGIFGGTSEKERRALKSEFRMEGAERRIQHGTIGGYKAEWRYGLEHCDACIAANVETTRRNKAQQKSKVKHGTYAGYRSEKRLGLPICEKCQQAYEAEKADYLAKTTALETDSPLRQVLNLLHSVTTADWPIAKDIASEQT</sequence>
<evidence type="ECO:0000313" key="12">
    <source>
        <dbReference type="EMBL" id="CAB5223005.1"/>
    </source>
</evidence>
<keyword evidence="10" id="KW-0804">Transcription</keyword>
<comment type="similarity">
    <text evidence="2">Belongs to the WhiB family.</text>
</comment>
<evidence type="ECO:0000256" key="4">
    <source>
        <dbReference type="ARBA" id="ARBA00022723"/>
    </source>
</evidence>
<keyword evidence="6" id="KW-0411">Iron-sulfur</keyword>
<dbReference type="EMBL" id="LR798308">
    <property type="protein sequence ID" value="CAB5223005.1"/>
    <property type="molecule type" value="Genomic_DNA"/>
</dbReference>
<evidence type="ECO:0000256" key="2">
    <source>
        <dbReference type="ARBA" id="ARBA00006597"/>
    </source>
</evidence>
<feature type="domain" description="4Fe-4S Wbl-type" evidence="11">
    <location>
        <begin position="21"/>
        <end position="99"/>
    </location>
</feature>
<evidence type="ECO:0000256" key="6">
    <source>
        <dbReference type="ARBA" id="ARBA00023014"/>
    </source>
</evidence>
<keyword evidence="3" id="KW-0004">4Fe-4S</keyword>
<evidence type="ECO:0000256" key="8">
    <source>
        <dbReference type="ARBA" id="ARBA00023125"/>
    </source>
</evidence>
<dbReference type="PANTHER" id="PTHR38839:SF6">
    <property type="entry name" value="TRANSCRIPTIONAL REGULATOR WHIB1"/>
    <property type="match status" value="1"/>
</dbReference>
<evidence type="ECO:0000256" key="1">
    <source>
        <dbReference type="ARBA" id="ARBA00001966"/>
    </source>
</evidence>
<dbReference type="PROSITE" id="PS51674">
    <property type="entry name" value="4FE4S_WBL"/>
    <property type="match status" value="1"/>
</dbReference>
<accession>A0A6J7X1L6</accession>
<protein>
    <submittedName>
        <fullName evidence="12">WhiB-like iron-sulfur binding domain containing protein</fullName>
    </submittedName>
</protein>
<evidence type="ECO:0000259" key="11">
    <source>
        <dbReference type="PROSITE" id="PS51674"/>
    </source>
</evidence>
<dbReference type="InterPro" id="IPR003482">
    <property type="entry name" value="Whib"/>
</dbReference>
<keyword evidence="8" id="KW-0238">DNA-binding</keyword>
<comment type="cofactor">
    <cofactor evidence="1">
        <name>[4Fe-4S] cluster</name>
        <dbReference type="ChEBI" id="CHEBI:49883"/>
    </cofactor>
</comment>
<keyword evidence="7" id="KW-0805">Transcription regulation</keyword>
<evidence type="ECO:0000256" key="7">
    <source>
        <dbReference type="ARBA" id="ARBA00023015"/>
    </source>
</evidence>
<gene>
    <name evidence="12" type="ORF">UFOVP366_42</name>
</gene>
<dbReference type="Pfam" id="PF02467">
    <property type="entry name" value="Whib"/>
    <property type="match status" value="1"/>
</dbReference>
<reference evidence="12" key="1">
    <citation type="submission" date="2020-05" db="EMBL/GenBank/DDBJ databases">
        <authorList>
            <person name="Chiriac C."/>
            <person name="Salcher M."/>
            <person name="Ghai R."/>
            <person name="Kavagutti S V."/>
        </authorList>
    </citation>
    <scope>NUCLEOTIDE SEQUENCE</scope>
</reference>
<keyword evidence="9" id="KW-1015">Disulfide bond</keyword>
<dbReference type="GO" id="GO:0047134">
    <property type="term" value="F:protein-disulfide reductase [NAD(P)H] activity"/>
    <property type="evidence" value="ECO:0007669"/>
    <property type="project" value="TreeGrafter"/>
</dbReference>
<keyword evidence="5" id="KW-0408">Iron</keyword>
<dbReference type="GO" id="GO:0051539">
    <property type="term" value="F:4 iron, 4 sulfur cluster binding"/>
    <property type="evidence" value="ECO:0007669"/>
    <property type="project" value="UniProtKB-KW"/>
</dbReference>
<evidence type="ECO:0000256" key="9">
    <source>
        <dbReference type="ARBA" id="ARBA00023157"/>
    </source>
</evidence>
<dbReference type="GO" id="GO:0003677">
    <property type="term" value="F:DNA binding"/>
    <property type="evidence" value="ECO:0007669"/>
    <property type="project" value="UniProtKB-KW"/>
</dbReference>
<evidence type="ECO:0000256" key="3">
    <source>
        <dbReference type="ARBA" id="ARBA00022485"/>
    </source>
</evidence>
<organism evidence="12">
    <name type="scientific">uncultured Caudovirales phage</name>
    <dbReference type="NCBI Taxonomy" id="2100421"/>
    <lineage>
        <taxon>Viruses</taxon>
        <taxon>Duplodnaviria</taxon>
        <taxon>Heunggongvirae</taxon>
        <taxon>Uroviricota</taxon>
        <taxon>Caudoviricetes</taxon>
        <taxon>Peduoviridae</taxon>
        <taxon>Maltschvirus</taxon>
        <taxon>Maltschvirus maltsch</taxon>
    </lineage>
</organism>
<dbReference type="PANTHER" id="PTHR38839">
    <property type="entry name" value="TRANSCRIPTIONAL REGULATOR WHID-RELATED"/>
    <property type="match status" value="1"/>
</dbReference>
<evidence type="ECO:0000256" key="10">
    <source>
        <dbReference type="ARBA" id="ARBA00023163"/>
    </source>
</evidence>
<proteinExistence type="inferred from homology"/>
<keyword evidence="4" id="KW-0479">Metal-binding</keyword>
<name>A0A6J7X1L6_9CAUD</name>
<evidence type="ECO:0000256" key="5">
    <source>
        <dbReference type="ARBA" id="ARBA00023004"/>
    </source>
</evidence>